<comment type="caution">
    <text evidence="1">The sequence shown here is derived from an EMBL/GenBank/DDBJ whole genome shotgun (WGS) entry which is preliminary data.</text>
</comment>
<accession>A0A8X6ILY4</accession>
<evidence type="ECO:0000313" key="2">
    <source>
        <dbReference type="Proteomes" id="UP000886998"/>
    </source>
</evidence>
<gene>
    <name evidence="1" type="ORF">TNIN_487251</name>
</gene>
<proteinExistence type="predicted"/>
<name>A0A8X6ILY4_9ARAC</name>
<dbReference type="Proteomes" id="UP000886998">
    <property type="component" value="Unassembled WGS sequence"/>
</dbReference>
<evidence type="ECO:0000313" key="1">
    <source>
        <dbReference type="EMBL" id="GFS48759.1"/>
    </source>
</evidence>
<dbReference type="EMBL" id="BMAV01026266">
    <property type="protein sequence ID" value="GFS48759.1"/>
    <property type="molecule type" value="Genomic_DNA"/>
</dbReference>
<reference evidence="1" key="1">
    <citation type="submission" date="2020-08" db="EMBL/GenBank/DDBJ databases">
        <title>Multicomponent nature underlies the extraordinary mechanical properties of spider dragline silk.</title>
        <authorList>
            <person name="Kono N."/>
            <person name="Nakamura H."/>
            <person name="Mori M."/>
            <person name="Yoshida Y."/>
            <person name="Ohtoshi R."/>
            <person name="Malay A.D."/>
            <person name="Moran D.A.P."/>
            <person name="Tomita M."/>
            <person name="Numata K."/>
            <person name="Arakawa K."/>
        </authorList>
    </citation>
    <scope>NUCLEOTIDE SEQUENCE</scope>
</reference>
<sequence>MIIACDVGREREKGINRWWSVGTGPLGIGTRKDESPLLTSPPGVMGFNRVYFSSCFSEWSVWVNPFCFCKCEGSGLWGTEIVPHSLHPHYLFLNRYFKNNYSKLSQISMTFVY</sequence>
<keyword evidence="2" id="KW-1185">Reference proteome</keyword>
<protein>
    <submittedName>
        <fullName evidence="1">Uncharacterized protein</fullName>
    </submittedName>
</protein>
<dbReference type="AlphaFoldDB" id="A0A8X6ILY4"/>
<organism evidence="1 2">
    <name type="scientific">Trichonephila inaurata madagascariensis</name>
    <dbReference type="NCBI Taxonomy" id="2747483"/>
    <lineage>
        <taxon>Eukaryota</taxon>
        <taxon>Metazoa</taxon>
        <taxon>Ecdysozoa</taxon>
        <taxon>Arthropoda</taxon>
        <taxon>Chelicerata</taxon>
        <taxon>Arachnida</taxon>
        <taxon>Araneae</taxon>
        <taxon>Araneomorphae</taxon>
        <taxon>Entelegynae</taxon>
        <taxon>Araneoidea</taxon>
        <taxon>Nephilidae</taxon>
        <taxon>Trichonephila</taxon>
        <taxon>Trichonephila inaurata</taxon>
    </lineage>
</organism>